<dbReference type="InterPro" id="IPR003661">
    <property type="entry name" value="HisK_dim/P_dom"/>
</dbReference>
<dbReference type="Pfam" id="PF00512">
    <property type="entry name" value="HisKA"/>
    <property type="match status" value="1"/>
</dbReference>
<dbReference type="InterPro" id="IPR005467">
    <property type="entry name" value="His_kinase_dom"/>
</dbReference>
<dbReference type="PROSITE" id="PS50109">
    <property type="entry name" value="HIS_KIN"/>
    <property type="match status" value="1"/>
</dbReference>
<dbReference type="Pfam" id="PF02518">
    <property type="entry name" value="HATPase_c"/>
    <property type="match status" value="1"/>
</dbReference>
<keyword evidence="6 10" id="KW-0418">Kinase</keyword>
<dbReference type="EC" id="2.7.13.3" evidence="2"/>
<evidence type="ECO:0000259" key="9">
    <source>
        <dbReference type="PROSITE" id="PS50109"/>
    </source>
</evidence>
<evidence type="ECO:0000256" key="4">
    <source>
        <dbReference type="ARBA" id="ARBA00022679"/>
    </source>
</evidence>
<dbReference type="InterPro" id="IPR050351">
    <property type="entry name" value="BphY/WalK/GraS-like"/>
</dbReference>
<comment type="catalytic activity">
    <reaction evidence="1">
        <text>ATP + protein L-histidine = ADP + protein N-phospho-L-histidine.</text>
        <dbReference type="EC" id="2.7.13.3"/>
    </reaction>
</comment>
<evidence type="ECO:0000256" key="5">
    <source>
        <dbReference type="ARBA" id="ARBA00022741"/>
    </source>
</evidence>
<keyword evidence="8" id="KW-0902">Two-component regulatory system</keyword>
<organism evidence="10 11">
    <name type="scientific">Pseudoduganella umbonata</name>
    <dbReference type="NCBI Taxonomy" id="864828"/>
    <lineage>
        <taxon>Bacteria</taxon>
        <taxon>Pseudomonadati</taxon>
        <taxon>Pseudomonadota</taxon>
        <taxon>Betaproteobacteria</taxon>
        <taxon>Burkholderiales</taxon>
        <taxon>Oxalobacteraceae</taxon>
        <taxon>Telluria group</taxon>
        <taxon>Pseudoduganella</taxon>
    </lineage>
</organism>
<gene>
    <name evidence="10" type="ORF">FCL38_03580</name>
</gene>
<dbReference type="Proteomes" id="UP000298763">
    <property type="component" value="Chromosome"/>
</dbReference>
<keyword evidence="11" id="KW-1185">Reference proteome</keyword>
<dbReference type="InterPro" id="IPR036890">
    <property type="entry name" value="HATPase_C_sf"/>
</dbReference>
<proteinExistence type="predicted"/>
<dbReference type="InterPro" id="IPR003594">
    <property type="entry name" value="HATPase_dom"/>
</dbReference>
<dbReference type="Gene3D" id="3.30.565.10">
    <property type="entry name" value="Histidine kinase-like ATPase, C-terminal domain"/>
    <property type="match status" value="1"/>
</dbReference>
<name>A0ABX5UH99_9BURK</name>
<keyword evidence="7" id="KW-0067">ATP-binding</keyword>
<dbReference type="SUPFAM" id="SSF55874">
    <property type="entry name" value="ATPase domain of HSP90 chaperone/DNA topoisomerase II/histidine kinase"/>
    <property type="match status" value="1"/>
</dbReference>
<dbReference type="GO" id="GO:0016301">
    <property type="term" value="F:kinase activity"/>
    <property type="evidence" value="ECO:0007669"/>
    <property type="project" value="UniProtKB-KW"/>
</dbReference>
<dbReference type="EMBL" id="CP040017">
    <property type="protein sequence ID" value="QCP09602.1"/>
    <property type="molecule type" value="Genomic_DNA"/>
</dbReference>
<evidence type="ECO:0000256" key="8">
    <source>
        <dbReference type="ARBA" id="ARBA00023012"/>
    </source>
</evidence>
<dbReference type="InterPro" id="IPR036097">
    <property type="entry name" value="HisK_dim/P_sf"/>
</dbReference>
<keyword evidence="3" id="KW-0597">Phosphoprotein</keyword>
<dbReference type="Gene3D" id="1.10.287.130">
    <property type="match status" value="1"/>
</dbReference>
<keyword evidence="5" id="KW-0547">Nucleotide-binding</keyword>
<reference evidence="10 11" key="1">
    <citation type="submission" date="2019-05" db="EMBL/GenBank/DDBJ databases">
        <title>Draft Genome Sequences of Six Type Strains of the Genus Massilia.</title>
        <authorList>
            <person name="Miess H."/>
            <person name="Frediansyhah A."/>
            <person name="Gross H."/>
        </authorList>
    </citation>
    <scope>NUCLEOTIDE SEQUENCE [LARGE SCALE GENOMIC DNA]</scope>
    <source>
        <strain evidence="10 11">DSMZ 26121</strain>
    </source>
</reference>
<dbReference type="CDD" id="cd00082">
    <property type="entry name" value="HisKA"/>
    <property type="match status" value="1"/>
</dbReference>
<dbReference type="PRINTS" id="PR00344">
    <property type="entry name" value="BCTRLSENSOR"/>
</dbReference>
<evidence type="ECO:0000256" key="7">
    <source>
        <dbReference type="ARBA" id="ARBA00022840"/>
    </source>
</evidence>
<dbReference type="InterPro" id="IPR004358">
    <property type="entry name" value="Sig_transdc_His_kin-like_C"/>
</dbReference>
<dbReference type="SMART" id="SM00388">
    <property type="entry name" value="HisKA"/>
    <property type="match status" value="1"/>
</dbReference>
<dbReference type="PANTHER" id="PTHR42878:SF7">
    <property type="entry name" value="SENSOR HISTIDINE KINASE GLRK"/>
    <property type="match status" value="1"/>
</dbReference>
<dbReference type="PANTHER" id="PTHR42878">
    <property type="entry name" value="TWO-COMPONENT HISTIDINE KINASE"/>
    <property type="match status" value="1"/>
</dbReference>
<evidence type="ECO:0000256" key="1">
    <source>
        <dbReference type="ARBA" id="ARBA00000085"/>
    </source>
</evidence>
<sequence>MGVLSTVWHIHSTAFISTQQCENKMNTEDNRAPSINALASAFSGLRELILEHWKLRVSTEIPTAVKLGEPLLMNMVPKLYDNIVEALSAESLRLTATMGTNLAISHGRERANMTDYKPPDLLHEFQIFREVIFSVARTEGLFLSKHDAEVIGCSIEEAARESISGFDEADREKSVGFIATLSHDLRNPLNVANASAQLIQLKSSDPGVVDLAKRVCRKIAEADGMIQTLLDAALAHEQMNLKLHLTSFDIMTLVEEICADLPVLGKHVSVLGERIIGHWCRDSMKRVLENLLTNAQKYGDSARPIKVQVQREDDSMLLSVHNEGVPIPKSEMERLFKRYQRLETTQVKGWGLGLPYVQNVAESHGGTVVVDSAAERGTTFTVTVPIDARPYVKQ</sequence>
<feature type="domain" description="Histidine kinase" evidence="9">
    <location>
        <begin position="180"/>
        <end position="388"/>
    </location>
</feature>
<accession>A0ABX5UH99</accession>
<dbReference type="CDD" id="cd00075">
    <property type="entry name" value="HATPase"/>
    <property type="match status" value="1"/>
</dbReference>
<protein>
    <recommendedName>
        <fullName evidence="2">histidine kinase</fullName>
        <ecNumber evidence="2">2.7.13.3</ecNumber>
    </recommendedName>
</protein>
<evidence type="ECO:0000256" key="2">
    <source>
        <dbReference type="ARBA" id="ARBA00012438"/>
    </source>
</evidence>
<evidence type="ECO:0000256" key="3">
    <source>
        <dbReference type="ARBA" id="ARBA00022553"/>
    </source>
</evidence>
<evidence type="ECO:0000256" key="6">
    <source>
        <dbReference type="ARBA" id="ARBA00022777"/>
    </source>
</evidence>
<dbReference type="SUPFAM" id="SSF47384">
    <property type="entry name" value="Homodimeric domain of signal transducing histidine kinase"/>
    <property type="match status" value="1"/>
</dbReference>
<keyword evidence="4" id="KW-0808">Transferase</keyword>
<evidence type="ECO:0000313" key="10">
    <source>
        <dbReference type="EMBL" id="QCP09602.1"/>
    </source>
</evidence>
<dbReference type="SMART" id="SM00387">
    <property type="entry name" value="HATPase_c"/>
    <property type="match status" value="1"/>
</dbReference>
<evidence type="ECO:0000313" key="11">
    <source>
        <dbReference type="Proteomes" id="UP000298763"/>
    </source>
</evidence>